<evidence type="ECO:0000256" key="1">
    <source>
        <dbReference type="SAM" id="Coils"/>
    </source>
</evidence>
<name>V5FNW2_BYSSN</name>
<dbReference type="Proteomes" id="UP000018001">
    <property type="component" value="Unassembled WGS sequence"/>
</dbReference>
<dbReference type="AlphaFoldDB" id="V5FNW2"/>
<accession>V5FNW2</accession>
<reference evidence="3" key="1">
    <citation type="journal article" date="2014" name="Genome Announc.">
        <title>Draft genome sequence of the formaldehyde-resistant fungus Byssochlamys spectabilis No. 5 (anamorph Paecilomyces variotii No. 5) (NBRC109023).</title>
        <authorList>
            <person name="Oka T."/>
            <person name="Ekino K."/>
            <person name="Fukuda K."/>
            <person name="Nomura Y."/>
        </authorList>
    </citation>
    <scope>NUCLEOTIDE SEQUENCE [LARGE SCALE GENOMIC DNA]</scope>
    <source>
        <strain evidence="3">No. 5 / NBRC 109023</strain>
    </source>
</reference>
<keyword evidence="1" id="KW-0175">Coiled coil</keyword>
<protein>
    <submittedName>
        <fullName evidence="2">C6 finger domain-containing protein</fullName>
    </submittedName>
</protein>
<organism evidence="2 3">
    <name type="scientific">Byssochlamys spectabilis (strain No. 5 / NBRC 109023)</name>
    <name type="common">Paecilomyces variotii</name>
    <dbReference type="NCBI Taxonomy" id="1356009"/>
    <lineage>
        <taxon>Eukaryota</taxon>
        <taxon>Fungi</taxon>
        <taxon>Dikarya</taxon>
        <taxon>Ascomycota</taxon>
        <taxon>Pezizomycotina</taxon>
        <taxon>Eurotiomycetes</taxon>
        <taxon>Eurotiomycetidae</taxon>
        <taxon>Eurotiales</taxon>
        <taxon>Thermoascaceae</taxon>
        <taxon>Paecilomyces</taxon>
    </lineage>
</organism>
<keyword evidence="3" id="KW-1185">Reference proteome</keyword>
<comment type="caution">
    <text evidence="2">The sequence shown here is derived from an EMBL/GenBank/DDBJ whole genome shotgun (WGS) entry which is preliminary data.</text>
</comment>
<dbReference type="InParanoid" id="V5FNW2"/>
<evidence type="ECO:0000313" key="2">
    <source>
        <dbReference type="EMBL" id="GAD99724.1"/>
    </source>
</evidence>
<feature type="coiled-coil region" evidence="1">
    <location>
        <begin position="61"/>
        <end position="88"/>
    </location>
</feature>
<dbReference type="EMBL" id="BAUL01000314">
    <property type="protein sequence ID" value="GAD99724.1"/>
    <property type="molecule type" value="Genomic_DNA"/>
</dbReference>
<dbReference type="OrthoDB" id="4159781at2759"/>
<evidence type="ECO:0000313" key="3">
    <source>
        <dbReference type="Proteomes" id="UP000018001"/>
    </source>
</evidence>
<dbReference type="HOGENOM" id="CLU_1510381_0_0_1"/>
<proteinExistence type="predicted"/>
<sequence>MYPMSETESKGGQACEGLIFAMTLDSQLIGDCDRTKPCRACCSKGTPEACQYNTNSEDRFYISQAEIIDRLRNEVNNLRKKLAILEDDTESDFSVTESESDSASSENPMVIQVAVRGSSARRTGTKYTALERMYTLLASAPLNLVEDAVIQIRGGASVEAVEARVTSVDYAIIRGHSV</sequence>
<gene>
    <name evidence="2" type="ORF">PVAR5_8449</name>
</gene>